<evidence type="ECO:0000313" key="13">
    <source>
        <dbReference type="Proteomes" id="UP000765509"/>
    </source>
</evidence>
<dbReference type="InterPro" id="IPR039537">
    <property type="entry name" value="Retrotran_Ty1/copia-like"/>
</dbReference>
<evidence type="ECO:0008006" key="14">
    <source>
        <dbReference type="Google" id="ProtNLM"/>
    </source>
</evidence>
<dbReference type="Proteomes" id="UP000765509">
    <property type="component" value="Unassembled WGS sequence"/>
</dbReference>
<evidence type="ECO:0000256" key="9">
    <source>
        <dbReference type="ARBA" id="ARBA00022932"/>
    </source>
</evidence>
<dbReference type="GO" id="GO:0016787">
    <property type="term" value="F:hydrolase activity"/>
    <property type="evidence" value="ECO:0007669"/>
    <property type="project" value="UniProtKB-KW"/>
</dbReference>
<comment type="caution">
    <text evidence="12">The sequence shown here is derived from an EMBL/GenBank/DDBJ whole genome shotgun (WGS) entry which is preliminary data.</text>
</comment>
<keyword evidence="13" id="KW-1185">Reference proteome</keyword>
<sequence length="161" mass="18233">MSLMPSTIRDRKEGNGNSPQFPSKQMGTNSGGKLLNSEFSCISDVEVSWHCFSPTKTPQYNGFHEQANSSIIEKEQCNLNGSKLPHRYWEEAVNTDSLLLNLIPTLSWHKRSLCSLWKSAPPQIRKLQVCGSHTIIFFQKPHWDQKLGTTGAKGILLRYEN</sequence>
<protein>
    <recommendedName>
        <fullName evidence="14">Integrase catalytic domain-containing protein</fullName>
    </recommendedName>
</protein>
<evidence type="ECO:0000256" key="7">
    <source>
        <dbReference type="ARBA" id="ARBA00022908"/>
    </source>
</evidence>
<evidence type="ECO:0000256" key="6">
    <source>
        <dbReference type="ARBA" id="ARBA00022842"/>
    </source>
</evidence>
<evidence type="ECO:0000256" key="11">
    <source>
        <dbReference type="SAM" id="MobiDB-lite"/>
    </source>
</evidence>
<dbReference type="GO" id="GO:0003676">
    <property type="term" value="F:nucleic acid binding"/>
    <property type="evidence" value="ECO:0007669"/>
    <property type="project" value="InterPro"/>
</dbReference>
<keyword evidence="8" id="KW-0695">RNA-directed DNA polymerase</keyword>
<evidence type="ECO:0000256" key="3">
    <source>
        <dbReference type="ARBA" id="ARBA00022723"/>
    </source>
</evidence>
<keyword evidence="7" id="KW-0229">DNA integration</keyword>
<dbReference type="EMBL" id="AVOT02078273">
    <property type="protein sequence ID" value="MBW0565945.1"/>
    <property type="molecule type" value="Genomic_DNA"/>
</dbReference>
<dbReference type="GO" id="GO:0003887">
    <property type="term" value="F:DNA-directed DNA polymerase activity"/>
    <property type="evidence" value="ECO:0007669"/>
    <property type="project" value="UniProtKB-KW"/>
</dbReference>
<proteinExistence type="predicted"/>
<feature type="region of interest" description="Disordered" evidence="11">
    <location>
        <begin position="1"/>
        <end position="29"/>
    </location>
</feature>
<gene>
    <name evidence="12" type="ORF">O181_105660</name>
</gene>
<dbReference type="GO" id="GO:0003964">
    <property type="term" value="F:RNA-directed DNA polymerase activity"/>
    <property type="evidence" value="ECO:0007669"/>
    <property type="project" value="UniProtKB-KW"/>
</dbReference>
<evidence type="ECO:0000256" key="8">
    <source>
        <dbReference type="ARBA" id="ARBA00022918"/>
    </source>
</evidence>
<keyword evidence="3" id="KW-0479">Metal-binding</keyword>
<evidence type="ECO:0000256" key="2">
    <source>
        <dbReference type="ARBA" id="ARBA00022722"/>
    </source>
</evidence>
<keyword evidence="9" id="KW-0808">Transferase</keyword>
<dbReference type="PANTHER" id="PTHR42648">
    <property type="entry name" value="TRANSPOSASE, PUTATIVE-RELATED"/>
    <property type="match status" value="1"/>
</dbReference>
<dbReference type="SUPFAM" id="SSF53098">
    <property type="entry name" value="Ribonuclease H-like"/>
    <property type="match status" value="1"/>
</dbReference>
<evidence type="ECO:0000256" key="10">
    <source>
        <dbReference type="ARBA" id="ARBA00023172"/>
    </source>
</evidence>
<evidence type="ECO:0000256" key="1">
    <source>
        <dbReference type="ARBA" id="ARBA00022695"/>
    </source>
</evidence>
<dbReference type="GO" id="GO:0004519">
    <property type="term" value="F:endonuclease activity"/>
    <property type="evidence" value="ECO:0007669"/>
    <property type="project" value="UniProtKB-KW"/>
</dbReference>
<organism evidence="12 13">
    <name type="scientific">Austropuccinia psidii MF-1</name>
    <dbReference type="NCBI Taxonomy" id="1389203"/>
    <lineage>
        <taxon>Eukaryota</taxon>
        <taxon>Fungi</taxon>
        <taxon>Dikarya</taxon>
        <taxon>Basidiomycota</taxon>
        <taxon>Pucciniomycotina</taxon>
        <taxon>Pucciniomycetes</taxon>
        <taxon>Pucciniales</taxon>
        <taxon>Sphaerophragmiaceae</taxon>
        <taxon>Austropuccinia</taxon>
    </lineage>
</organism>
<keyword evidence="1" id="KW-0548">Nucleotidyltransferase</keyword>
<keyword evidence="10" id="KW-0233">DNA recombination</keyword>
<accession>A0A9Q3JQX6</accession>
<dbReference type="Gene3D" id="3.30.420.10">
    <property type="entry name" value="Ribonuclease H-like superfamily/Ribonuclease H"/>
    <property type="match status" value="1"/>
</dbReference>
<keyword evidence="9" id="KW-0239">DNA-directed DNA polymerase</keyword>
<name>A0A9Q3JQX6_9BASI</name>
<keyword evidence="2" id="KW-0540">Nuclease</keyword>
<dbReference type="GO" id="GO:0046872">
    <property type="term" value="F:metal ion binding"/>
    <property type="evidence" value="ECO:0007669"/>
    <property type="project" value="UniProtKB-KW"/>
</dbReference>
<keyword evidence="4" id="KW-0255">Endonuclease</keyword>
<dbReference type="InterPro" id="IPR012337">
    <property type="entry name" value="RNaseH-like_sf"/>
</dbReference>
<keyword evidence="6" id="KW-0460">Magnesium</keyword>
<dbReference type="GO" id="GO:0015074">
    <property type="term" value="P:DNA integration"/>
    <property type="evidence" value="ECO:0007669"/>
    <property type="project" value="UniProtKB-KW"/>
</dbReference>
<dbReference type="PANTHER" id="PTHR42648:SF11">
    <property type="entry name" value="TRANSPOSON TY4-P GAG-POL POLYPROTEIN"/>
    <property type="match status" value="1"/>
</dbReference>
<evidence type="ECO:0000313" key="12">
    <source>
        <dbReference type="EMBL" id="MBW0565945.1"/>
    </source>
</evidence>
<dbReference type="GO" id="GO:0006310">
    <property type="term" value="P:DNA recombination"/>
    <property type="evidence" value="ECO:0007669"/>
    <property type="project" value="UniProtKB-KW"/>
</dbReference>
<keyword evidence="5" id="KW-0378">Hydrolase</keyword>
<evidence type="ECO:0000256" key="4">
    <source>
        <dbReference type="ARBA" id="ARBA00022759"/>
    </source>
</evidence>
<dbReference type="InterPro" id="IPR036397">
    <property type="entry name" value="RNaseH_sf"/>
</dbReference>
<evidence type="ECO:0000256" key="5">
    <source>
        <dbReference type="ARBA" id="ARBA00022801"/>
    </source>
</evidence>
<reference evidence="12" key="1">
    <citation type="submission" date="2021-03" db="EMBL/GenBank/DDBJ databases">
        <title>Draft genome sequence of rust myrtle Austropuccinia psidii MF-1, a brazilian biotype.</title>
        <authorList>
            <person name="Quecine M.C."/>
            <person name="Pachon D.M.R."/>
            <person name="Bonatelli M.L."/>
            <person name="Correr F.H."/>
            <person name="Franceschini L.M."/>
            <person name="Leite T.F."/>
            <person name="Margarido G.R.A."/>
            <person name="Almeida C.A."/>
            <person name="Ferrarezi J.A."/>
            <person name="Labate C.A."/>
        </authorList>
    </citation>
    <scope>NUCLEOTIDE SEQUENCE</scope>
    <source>
        <strain evidence="12">MF-1</strain>
    </source>
</reference>
<feature type="compositionally biased region" description="Polar residues" evidence="11">
    <location>
        <begin position="15"/>
        <end position="28"/>
    </location>
</feature>
<dbReference type="AlphaFoldDB" id="A0A9Q3JQX6"/>